<dbReference type="Proteomes" id="UP001430356">
    <property type="component" value="Unassembled WGS sequence"/>
</dbReference>
<reference evidence="2 3" key="1">
    <citation type="journal article" date="2021" name="MBio">
        <title>A New Model Trypanosomatid, Novymonas esmeraldas: Genomic Perception of Its 'Candidatus Pandoraea novymonadis' Endosymbiont.</title>
        <authorList>
            <person name="Zakharova A."/>
            <person name="Saura A."/>
            <person name="Butenko A."/>
            <person name="Podesvova L."/>
            <person name="Warmusova S."/>
            <person name="Kostygov A.Y."/>
            <person name="Nenarokova A."/>
            <person name="Lukes J."/>
            <person name="Opperdoes F.R."/>
            <person name="Yurchenko V."/>
        </authorList>
    </citation>
    <scope>NUCLEOTIDE SEQUENCE [LARGE SCALE GENOMIC DNA]</scope>
    <source>
        <strain evidence="2 3">E262AT.01</strain>
    </source>
</reference>
<evidence type="ECO:0008006" key="4">
    <source>
        <dbReference type="Google" id="ProtNLM"/>
    </source>
</evidence>
<name>A0AAW0EPR2_9TRYP</name>
<evidence type="ECO:0000256" key="1">
    <source>
        <dbReference type="SAM" id="MobiDB-lite"/>
    </source>
</evidence>
<dbReference type="EMBL" id="JAECZO010000054">
    <property type="protein sequence ID" value="KAK7195457.1"/>
    <property type="molecule type" value="Genomic_DNA"/>
</dbReference>
<feature type="region of interest" description="Disordered" evidence="1">
    <location>
        <begin position="412"/>
        <end position="431"/>
    </location>
</feature>
<comment type="caution">
    <text evidence="2">The sequence shown here is derived from an EMBL/GenBank/DDBJ whole genome shotgun (WGS) entry which is preliminary data.</text>
</comment>
<evidence type="ECO:0000313" key="3">
    <source>
        <dbReference type="Proteomes" id="UP001430356"/>
    </source>
</evidence>
<protein>
    <recommendedName>
        <fullName evidence="4">Kinesin</fullName>
    </recommendedName>
</protein>
<sequence>MDRFRTSLCLNGVRTADGVELRVTDAQTLSLHGRRVAADDVVERALPSKVATAMVSSMAAAPAHSHSMFLLLGKHVHHGRLGDAVVHYVIRDQARHRSALYERQVALRPVVTAVRDRSHSAATPLQYEECLLFAYDEGAVACETLRAADAAETVDEVLRTLRLISLAVFKYAENKTCAVLVGSHLSTAHMAALLLAARRHVFLYVDETMSSEEVLSTTAEMQQVRQSLCTFAVPVARDEAEASRAVIAAGGDCGAPALQMSRTLEAVAHSEEEYEVLLAAVVREWAAQSSPAGALAAPKALHEELKESRAAQRAAEAALAEQRRLHREELLSLHAELQSAQRQQHDRGAVVSHVRSESAAANGGEALPPNPPPETVAQLQRALQEALKAQQFAEEKTRLLELRQSLTLSNSSAALTGGAGDSSGAVVTPRPSLRLPPATPPAPAAAWEQTLLQQENTALVAEFQRKEKMWQQRLRHASAEVAQLQQERASMEATLRLQSQTIAAAQQALVDSHAAHEREMHEVLERVRLLSQESRSRHRSRTLSADASHARSAVPDEAASASSFATIHRPAHHRTTTTPTPPPPASSSATGVDSGGMMSPSR</sequence>
<evidence type="ECO:0000313" key="2">
    <source>
        <dbReference type="EMBL" id="KAK7195457.1"/>
    </source>
</evidence>
<proteinExistence type="predicted"/>
<gene>
    <name evidence="2" type="ORF">NESM_000472900</name>
</gene>
<accession>A0AAW0EPR2</accession>
<dbReference type="AlphaFoldDB" id="A0AAW0EPR2"/>
<keyword evidence="3" id="KW-1185">Reference proteome</keyword>
<feature type="region of interest" description="Disordered" evidence="1">
    <location>
        <begin position="355"/>
        <end position="375"/>
    </location>
</feature>
<organism evidence="2 3">
    <name type="scientific">Novymonas esmeraldas</name>
    <dbReference type="NCBI Taxonomy" id="1808958"/>
    <lineage>
        <taxon>Eukaryota</taxon>
        <taxon>Discoba</taxon>
        <taxon>Euglenozoa</taxon>
        <taxon>Kinetoplastea</taxon>
        <taxon>Metakinetoplastina</taxon>
        <taxon>Trypanosomatida</taxon>
        <taxon>Trypanosomatidae</taxon>
        <taxon>Novymonas</taxon>
    </lineage>
</organism>
<feature type="region of interest" description="Disordered" evidence="1">
    <location>
        <begin position="532"/>
        <end position="602"/>
    </location>
</feature>